<name>A0A6C2URZ6_9BACT</name>
<dbReference type="InterPro" id="IPR017850">
    <property type="entry name" value="Alkaline_phosphatase_core_sf"/>
</dbReference>
<dbReference type="GO" id="GO:0046872">
    <property type="term" value="F:metal ion binding"/>
    <property type="evidence" value="ECO:0007669"/>
    <property type="project" value="UniProtKB-KW"/>
</dbReference>
<dbReference type="SUPFAM" id="SSF53649">
    <property type="entry name" value="Alkaline phosphatase-like"/>
    <property type="match status" value="1"/>
</dbReference>
<dbReference type="GO" id="GO:0004065">
    <property type="term" value="F:arylsulfatase activity"/>
    <property type="evidence" value="ECO:0007669"/>
    <property type="project" value="TreeGrafter"/>
</dbReference>
<dbReference type="AlphaFoldDB" id="A0A6C2URZ6"/>
<evidence type="ECO:0000313" key="6">
    <source>
        <dbReference type="EMBL" id="VGO21997.1"/>
    </source>
</evidence>
<evidence type="ECO:0000259" key="5">
    <source>
        <dbReference type="Pfam" id="PF00884"/>
    </source>
</evidence>
<comment type="similarity">
    <text evidence="1">Belongs to the sulfatase family.</text>
</comment>
<dbReference type="PANTHER" id="PTHR42693">
    <property type="entry name" value="ARYLSULFATASE FAMILY MEMBER"/>
    <property type="match status" value="1"/>
</dbReference>
<keyword evidence="2" id="KW-0479">Metal-binding</keyword>
<evidence type="ECO:0000313" key="7">
    <source>
        <dbReference type="Proteomes" id="UP000346198"/>
    </source>
</evidence>
<proteinExistence type="inferred from homology"/>
<keyword evidence="4" id="KW-0106">Calcium</keyword>
<dbReference type="InterPro" id="IPR024607">
    <property type="entry name" value="Sulfatase_CS"/>
</dbReference>
<keyword evidence="3" id="KW-0378">Hydrolase</keyword>
<dbReference type="InterPro" id="IPR050738">
    <property type="entry name" value="Sulfatase"/>
</dbReference>
<dbReference type="CDD" id="cd16034">
    <property type="entry name" value="sulfatase_like"/>
    <property type="match status" value="1"/>
</dbReference>
<evidence type="ECO:0000256" key="1">
    <source>
        <dbReference type="ARBA" id="ARBA00008779"/>
    </source>
</evidence>
<keyword evidence="7" id="KW-1185">Reference proteome</keyword>
<dbReference type="PROSITE" id="PS51318">
    <property type="entry name" value="TAT"/>
    <property type="match status" value="1"/>
</dbReference>
<dbReference type="Gene3D" id="3.30.1120.10">
    <property type="match status" value="1"/>
</dbReference>
<dbReference type="InterPro" id="IPR006311">
    <property type="entry name" value="TAT_signal"/>
</dbReference>
<reference evidence="6 7" key="1">
    <citation type="submission" date="2019-04" db="EMBL/GenBank/DDBJ databases">
        <authorList>
            <person name="Van Vliet M D."/>
        </authorList>
    </citation>
    <scope>NUCLEOTIDE SEQUENCE [LARGE SCALE GENOMIC DNA]</scope>
    <source>
        <strain evidence="6 7">F21</strain>
    </source>
</reference>
<dbReference type="PANTHER" id="PTHR42693:SF33">
    <property type="entry name" value="ARYLSULFATASE"/>
    <property type="match status" value="1"/>
</dbReference>
<feature type="domain" description="Sulfatase N-terminal" evidence="5">
    <location>
        <begin position="33"/>
        <end position="349"/>
    </location>
</feature>
<evidence type="ECO:0000256" key="3">
    <source>
        <dbReference type="ARBA" id="ARBA00022801"/>
    </source>
</evidence>
<dbReference type="Proteomes" id="UP000346198">
    <property type="component" value="Unassembled WGS sequence"/>
</dbReference>
<dbReference type="RefSeq" id="WP_136064695.1">
    <property type="nucleotide sequence ID" value="NZ_CAAHFH010000002.1"/>
</dbReference>
<accession>A0A6C2URZ6</accession>
<dbReference type="Pfam" id="PF00884">
    <property type="entry name" value="Sulfatase"/>
    <property type="match status" value="1"/>
</dbReference>
<dbReference type="PROSITE" id="PS00149">
    <property type="entry name" value="SULFATASE_2"/>
    <property type="match status" value="1"/>
</dbReference>
<organism evidence="6 7">
    <name type="scientific">Pontiella sulfatireligans</name>
    <dbReference type="NCBI Taxonomy" id="2750658"/>
    <lineage>
        <taxon>Bacteria</taxon>
        <taxon>Pseudomonadati</taxon>
        <taxon>Kiritimatiellota</taxon>
        <taxon>Kiritimatiellia</taxon>
        <taxon>Kiritimatiellales</taxon>
        <taxon>Pontiellaceae</taxon>
        <taxon>Pontiella</taxon>
    </lineage>
</organism>
<gene>
    <name evidence="6" type="primary">betC_56</name>
    <name evidence="6" type="ORF">SCARR_04077</name>
</gene>
<dbReference type="NCBIfam" id="TIGR01409">
    <property type="entry name" value="TAT_signal_seq"/>
    <property type="match status" value="1"/>
</dbReference>
<evidence type="ECO:0000256" key="2">
    <source>
        <dbReference type="ARBA" id="ARBA00022723"/>
    </source>
</evidence>
<evidence type="ECO:0000256" key="4">
    <source>
        <dbReference type="ARBA" id="ARBA00022837"/>
    </source>
</evidence>
<dbReference type="Gene3D" id="3.40.720.10">
    <property type="entry name" value="Alkaline Phosphatase, subunit A"/>
    <property type="match status" value="1"/>
</dbReference>
<protein>
    <submittedName>
        <fullName evidence="6">Choline-sulfatase</fullName>
    </submittedName>
</protein>
<dbReference type="InterPro" id="IPR019546">
    <property type="entry name" value="TAT_signal_bac_arc"/>
</dbReference>
<dbReference type="EMBL" id="CAAHFH010000002">
    <property type="protein sequence ID" value="VGO21997.1"/>
    <property type="molecule type" value="Genomic_DNA"/>
</dbReference>
<dbReference type="InterPro" id="IPR000917">
    <property type="entry name" value="Sulfatase_N"/>
</dbReference>
<sequence>MNTNRRDFIKTTAAATVLAGLNARGAIKGGNRPNLLFVFTDQQSFDMLGCYGNEQIQTPNIDRLAKESVRFEYCISSNPVCSPMRGMLLSGQHPLKNGVFTNDACMLPGNGTYFGEVLRDNGYKTGYVGKWHVHGGDRNRPIPEGPYRYGFDDTFISNNCTLNYDPDVCFYYDQHTGEKIKYNQWEVYGQTDQAQQFIKESSKDEPWALFVSWHPPHDHKGLQYTTLPELEALYDPDTIQLRPSMTDSPEVRKDMQGYMAMITGCDIAFGRLMDTLKEQGMDDNTIVVFTSDHGDLHGAHGRPWAKSFPEDESCRVPLLIHYPEKLNPRNSELLVGTLDLMPTILGIMNLPIPATCDGQNLTPHIQAGNDDAVASVPLFYFNPSWRGVFTKAFTYAKGGPMSEGKRKLGWDALYDRQADPYQLRNLYDDPAYAAKQEELDRLTRQWLDHFDDPFIEGDALCKRLGFDSPELHGKGKTGRLPGRPVDILRAELK</sequence>